<comment type="caution">
    <text evidence="2">The sequence shown here is derived from an EMBL/GenBank/DDBJ whole genome shotgun (WGS) entry which is preliminary data.</text>
</comment>
<sequence>MKIYNKLVRDKIPQIVETNGQQCDISFLNEEEYEVALKLKLQEELNEFLQAKNVNEQMEELSDLLEIIYSIAESKGVVREELENIRQRKREERGGFQKRIMLLTSS</sequence>
<keyword evidence="3" id="KW-1185">Reference proteome</keyword>
<evidence type="ECO:0000313" key="2">
    <source>
        <dbReference type="EMBL" id="MFD2116040.1"/>
    </source>
</evidence>
<dbReference type="EMBL" id="JBHUHO010000029">
    <property type="protein sequence ID" value="MFD2116040.1"/>
    <property type="molecule type" value="Genomic_DNA"/>
</dbReference>
<dbReference type="CDD" id="cd11532">
    <property type="entry name" value="NTP-PPase_COG4997"/>
    <property type="match status" value="1"/>
</dbReference>
<feature type="coiled-coil region" evidence="1">
    <location>
        <begin position="41"/>
        <end position="99"/>
    </location>
</feature>
<organism evidence="2 3">
    <name type="scientific">Paenibacillus yanchengensis</name>
    <dbReference type="NCBI Taxonomy" id="2035833"/>
    <lineage>
        <taxon>Bacteria</taxon>
        <taxon>Bacillati</taxon>
        <taxon>Bacillota</taxon>
        <taxon>Bacilli</taxon>
        <taxon>Bacillales</taxon>
        <taxon>Paenibacillaceae</taxon>
        <taxon>Paenibacillus</taxon>
    </lineage>
</organism>
<evidence type="ECO:0000256" key="1">
    <source>
        <dbReference type="SAM" id="Coils"/>
    </source>
</evidence>
<dbReference type="SUPFAM" id="SSF101386">
    <property type="entry name" value="all-alpha NTP pyrophosphatases"/>
    <property type="match status" value="1"/>
</dbReference>
<name>A0ABW4YK78_9BACL</name>
<dbReference type="InterPro" id="IPR038735">
    <property type="entry name" value="MSMEG_1276-like_NTP-PPase_dom"/>
</dbReference>
<keyword evidence="1" id="KW-0175">Coiled coil</keyword>
<reference evidence="3" key="1">
    <citation type="journal article" date="2019" name="Int. J. Syst. Evol. Microbiol.">
        <title>The Global Catalogue of Microorganisms (GCM) 10K type strain sequencing project: providing services to taxonomists for standard genome sequencing and annotation.</title>
        <authorList>
            <consortium name="The Broad Institute Genomics Platform"/>
            <consortium name="The Broad Institute Genome Sequencing Center for Infectious Disease"/>
            <person name="Wu L."/>
            <person name="Ma J."/>
        </authorList>
    </citation>
    <scope>NUCLEOTIDE SEQUENCE [LARGE SCALE GENOMIC DNA]</scope>
    <source>
        <strain evidence="3">GH52</strain>
    </source>
</reference>
<evidence type="ECO:0000313" key="3">
    <source>
        <dbReference type="Proteomes" id="UP001597362"/>
    </source>
</evidence>
<dbReference type="RefSeq" id="WP_377771814.1">
    <property type="nucleotide sequence ID" value="NZ_JBHUHO010000029.1"/>
</dbReference>
<accession>A0ABW4YK78</accession>
<dbReference type="Proteomes" id="UP001597362">
    <property type="component" value="Unassembled WGS sequence"/>
</dbReference>
<protein>
    <submittedName>
        <fullName evidence="2">Phosphoribosyl-ATP pyrophosphohydrolase</fullName>
    </submittedName>
</protein>
<proteinExistence type="predicted"/>
<gene>
    <name evidence="2" type="ORF">ACFSJH_09915</name>
</gene>